<feature type="signal peptide" evidence="17">
    <location>
        <begin position="1"/>
        <end position="18"/>
    </location>
</feature>
<keyword evidence="2" id="KW-0964">Secreted</keyword>
<feature type="domain" description="Peptidase S1" evidence="20">
    <location>
        <begin position="287"/>
        <end position="549"/>
    </location>
</feature>
<keyword evidence="3 13" id="KW-0245">EGF-like domain</keyword>
<dbReference type="InterPro" id="IPR018114">
    <property type="entry name" value="TRYPSIN_HIS"/>
</dbReference>
<dbReference type="InterPro" id="IPR038178">
    <property type="entry name" value="Kringle_sf"/>
</dbReference>
<comment type="catalytic activity">
    <reaction evidence="11">
        <text>Preferential cleavage: Arg-|-Xaa, Lys-|-Xaa.</text>
        <dbReference type="EC" id="3.4.21.4"/>
    </reaction>
</comment>
<evidence type="ECO:0000256" key="4">
    <source>
        <dbReference type="ARBA" id="ARBA00022572"/>
    </source>
</evidence>
<dbReference type="PROSITE" id="PS00135">
    <property type="entry name" value="TRYPSIN_SER"/>
    <property type="match status" value="1"/>
</dbReference>
<dbReference type="GO" id="GO:0033993">
    <property type="term" value="P:response to lipid"/>
    <property type="evidence" value="ECO:0007669"/>
    <property type="project" value="UniProtKB-ARBA"/>
</dbReference>
<dbReference type="InterPro" id="IPR001881">
    <property type="entry name" value="EGF-like_Ca-bd_dom"/>
</dbReference>
<dbReference type="Proteomes" id="UP001460270">
    <property type="component" value="Unassembled WGS sequence"/>
</dbReference>
<dbReference type="FunFam" id="2.10.25.10:FF:000095">
    <property type="entry name" value="Notch, isoform B"/>
    <property type="match status" value="1"/>
</dbReference>
<evidence type="ECO:0000256" key="8">
    <source>
        <dbReference type="ARBA" id="ARBA00022801"/>
    </source>
</evidence>
<evidence type="ECO:0000256" key="2">
    <source>
        <dbReference type="ARBA" id="ARBA00022525"/>
    </source>
</evidence>
<dbReference type="InterPro" id="IPR013806">
    <property type="entry name" value="Kringle-like"/>
</dbReference>
<evidence type="ECO:0000256" key="10">
    <source>
        <dbReference type="ARBA" id="ARBA00023157"/>
    </source>
</evidence>
<evidence type="ECO:0000256" key="9">
    <source>
        <dbReference type="ARBA" id="ARBA00022825"/>
    </source>
</evidence>
<dbReference type="GO" id="GO:0004252">
    <property type="term" value="F:serine-type endopeptidase activity"/>
    <property type="evidence" value="ECO:0007669"/>
    <property type="project" value="UniProtKB-EC"/>
</dbReference>
<dbReference type="Gene3D" id="2.10.25.10">
    <property type="entry name" value="Laminin"/>
    <property type="match status" value="1"/>
</dbReference>
<comment type="caution">
    <text evidence="21">The sequence shown here is derived from an EMBL/GenBank/DDBJ whole genome shotgun (WGS) entry which is preliminary data.</text>
</comment>
<evidence type="ECO:0000256" key="3">
    <source>
        <dbReference type="ARBA" id="ARBA00022536"/>
    </source>
</evidence>
<dbReference type="Gene3D" id="2.40.20.10">
    <property type="entry name" value="Plasminogen Kringle 4"/>
    <property type="match status" value="1"/>
</dbReference>
<accession>A0AAW0P8U7</accession>
<evidence type="ECO:0000259" key="20">
    <source>
        <dbReference type="PROSITE" id="PS50240"/>
    </source>
</evidence>
<name>A0AAW0P8U7_9GOBI</name>
<dbReference type="PROSITE" id="PS50240">
    <property type="entry name" value="TRYPSIN_DOM"/>
    <property type="match status" value="1"/>
</dbReference>
<dbReference type="GO" id="GO:1901701">
    <property type="term" value="P:cellular response to oxygen-containing compound"/>
    <property type="evidence" value="ECO:0007669"/>
    <property type="project" value="UniProtKB-ARBA"/>
</dbReference>
<evidence type="ECO:0000256" key="11">
    <source>
        <dbReference type="ARBA" id="ARBA00036320"/>
    </source>
</evidence>
<dbReference type="CDD" id="cd00108">
    <property type="entry name" value="KR"/>
    <property type="match status" value="1"/>
</dbReference>
<feature type="domain" description="Kringle" evidence="19">
    <location>
        <begin position="159"/>
        <end position="241"/>
    </location>
</feature>
<keyword evidence="9 15" id="KW-0720">Serine protease</keyword>
<evidence type="ECO:0000256" key="1">
    <source>
        <dbReference type="ARBA" id="ARBA00004239"/>
    </source>
</evidence>
<dbReference type="CDD" id="cd00054">
    <property type="entry name" value="EGF_CA"/>
    <property type="match status" value="1"/>
</dbReference>
<evidence type="ECO:0000256" key="13">
    <source>
        <dbReference type="PROSITE-ProRule" id="PRU00076"/>
    </source>
</evidence>
<feature type="chain" id="PRO_5043441062" description="trypsin" evidence="17">
    <location>
        <begin position="19"/>
        <end position="550"/>
    </location>
</feature>
<keyword evidence="7" id="KW-0677">Repeat</keyword>
<dbReference type="SMART" id="SM00179">
    <property type="entry name" value="EGF_CA"/>
    <property type="match status" value="1"/>
</dbReference>
<evidence type="ECO:0000259" key="18">
    <source>
        <dbReference type="PROSITE" id="PS50026"/>
    </source>
</evidence>
<dbReference type="AlphaFoldDB" id="A0AAW0P8U7"/>
<dbReference type="PRINTS" id="PR00018">
    <property type="entry name" value="KRINGLE"/>
</dbReference>
<dbReference type="PROSITE" id="PS50026">
    <property type="entry name" value="EGF_3"/>
    <property type="match status" value="1"/>
</dbReference>
<dbReference type="GO" id="GO:0005615">
    <property type="term" value="C:extracellular space"/>
    <property type="evidence" value="ECO:0007669"/>
    <property type="project" value="TreeGrafter"/>
</dbReference>
<keyword evidence="22" id="KW-1185">Reference proteome</keyword>
<keyword evidence="5 15" id="KW-0645">Protease</keyword>
<evidence type="ECO:0000256" key="5">
    <source>
        <dbReference type="ARBA" id="ARBA00022670"/>
    </source>
</evidence>
<dbReference type="InterPro" id="IPR043504">
    <property type="entry name" value="Peptidase_S1_PA_chymotrypsin"/>
</dbReference>
<dbReference type="CDD" id="cd00190">
    <property type="entry name" value="Tryp_SPc"/>
    <property type="match status" value="1"/>
</dbReference>
<dbReference type="Gene3D" id="2.40.10.10">
    <property type="entry name" value="Trypsin-like serine proteases"/>
    <property type="match status" value="1"/>
</dbReference>
<keyword evidence="8 15" id="KW-0378">Hydrolase</keyword>
<dbReference type="SMART" id="SM00020">
    <property type="entry name" value="Tryp_SPc"/>
    <property type="match status" value="1"/>
</dbReference>
<evidence type="ECO:0000313" key="22">
    <source>
        <dbReference type="Proteomes" id="UP001460270"/>
    </source>
</evidence>
<dbReference type="PROSITE" id="PS00021">
    <property type="entry name" value="KRINGLE_1"/>
    <property type="match status" value="1"/>
</dbReference>
<dbReference type="PRINTS" id="PR00722">
    <property type="entry name" value="CHYMOTRYPSIN"/>
</dbReference>
<feature type="region of interest" description="Disordered" evidence="16">
    <location>
        <begin position="261"/>
        <end position="290"/>
    </location>
</feature>
<dbReference type="InterPro" id="IPR000742">
    <property type="entry name" value="EGF"/>
</dbReference>
<dbReference type="SUPFAM" id="SSF57196">
    <property type="entry name" value="EGF/Laminin"/>
    <property type="match status" value="1"/>
</dbReference>
<gene>
    <name evidence="21" type="ORF">WMY93_010849</name>
</gene>
<comment type="subcellular location">
    <subcellularLocation>
        <location evidence="1">Secreted</location>
        <location evidence="1">Extracellular space</location>
    </subcellularLocation>
</comment>
<evidence type="ECO:0000256" key="7">
    <source>
        <dbReference type="ARBA" id="ARBA00022737"/>
    </source>
</evidence>
<keyword evidence="6 17" id="KW-0732">Signal</keyword>
<dbReference type="InterPro" id="IPR000001">
    <property type="entry name" value="Kringle"/>
</dbReference>
<dbReference type="GO" id="GO:0005509">
    <property type="term" value="F:calcium ion binding"/>
    <property type="evidence" value="ECO:0007669"/>
    <property type="project" value="InterPro"/>
</dbReference>
<dbReference type="SUPFAM" id="SSF50494">
    <property type="entry name" value="Trypsin-like serine proteases"/>
    <property type="match status" value="1"/>
</dbReference>
<dbReference type="InterPro" id="IPR009003">
    <property type="entry name" value="Peptidase_S1_PA"/>
</dbReference>
<protein>
    <recommendedName>
        <fullName evidence="12">trypsin</fullName>
        <ecNumber evidence="12">3.4.21.4</ecNumber>
    </recommendedName>
</protein>
<dbReference type="SUPFAM" id="SSF57440">
    <property type="entry name" value="Kringle-like"/>
    <property type="match status" value="1"/>
</dbReference>
<organism evidence="21 22">
    <name type="scientific">Mugilogobius chulae</name>
    <name type="common">yellowstripe goby</name>
    <dbReference type="NCBI Taxonomy" id="88201"/>
    <lineage>
        <taxon>Eukaryota</taxon>
        <taxon>Metazoa</taxon>
        <taxon>Chordata</taxon>
        <taxon>Craniata</taxon>
        <taxon>Vertebrata</taxon>
        <taxon>Euteleostomi</taxon>
        <taxon>Actinopterygii</taxon>
        <taxon>Neopterygii</taxon>
        <taxon>Teleostei</taxon>
        <taxon>Neoteleostei</taxon>
        <taxon>Acanthomorphata</taxon>
        <taxon>Gobiaria</taxon>
        <taxon>Gobiiformes</taxon>
        <taxon>Gobioidei</taxon>
        <taxon>Gobiidae</taxon>
        <taxon>Gobionellinae</taxon>
        <taxon>Mugilogobius</taxon>
    </lineage>
</organism>
<dbReference type="PROSITE" id="PS00134">
    <property type="entry name" value="TRYPSIN_HIS"/>
    <property type="match status" value="1"/>
</dbReference>
<evidence type="ECO:0000256" key="6">
    <source>
        <dbReference type="ARBA" id="ARBA00022729"/>
    </source>
</evidence>
<keyword evidence="4 14" id="KW-0420">Kringle</keyword>
<dbReference type="PANTHER" id="PTHR24264:SF40">
    <property type="entry name" value="HYALURONAN-BINDING PROTEIN 2"/>
    <property type="match status" value="1"/>
</dbReference>
<feature type="domain" description="EGF-like" evidence="18">
    <location>
        <begin position="60"/>
        <end position="97"/>
    </location>
</feature>
<dbReference type="EC" id="3.4.21.4" evidence="12"/>
<dbReference type="PROSITE" id="PS01186">
    <property type="entry name" value="EGF_2"/>
    <property type="match status" value="1"/>
</dbReference>
<evidence type="ECO:0000256" key="15">
    <source>
        <dbReference type="RuleBase" id="RU363034"/>
    </source>
</evidence>
<dbReference type="FunFam" id="2.40.20.10:FF:000001">
    <property type="entry name" value="Urokinase-type plasminogen activator"/>
    <property type="match status" value="1"/>
</dbReference>
<dbReference type="FunFam" id="2.40.10.10:FF:000003">
    <property type="entry name" value="Transmembrane serine protease 3"/>
    <property type="match status" value="1"/>
</dbReference>
<proteinExistence type="predicted"/>
<evidence type="ECO:0000313" key="21">
    <source>
        <dbReference type="EMBL" id="KAK7919565.1"/>
    </source>
</evidence>
<feature type="disulfide bond" evidence="13">
    <location>
        <begin position="87"/>
        <end position="96"/>
    </location>
</feature>
<dbReference type="SMART" id="SM00130">
    <property type="entry name" value="KR"/>
    <property type="match status" value="1"/>
</dbReference>
<keyword evidence="10 13" id="KW-1015">Disulfide bond</keyword>
<dbReference type="InterPro" id="IPR001254">
    <property type="entry name" value="Trypsin_dom"/>
</dbReference>
<dbReference type="PANTHER" id="PTHR24264">
    <property type="entry name" value="TRYPSIN-RELATED"/>
    <property type="match status" value="1"/>
</dbReference>
<dbReference type="InterPro" id="IPR001314">
    <property type="entry name" value="Peptidase_S1A"/>
</dbReference>
<dbReference type="Pfam" id="PF00089">
    <property type="entry name" value="Trypsin"/>
    <property type="match status" value="2"/>
</dbReference>
<dbReference type="PROSITE" id="PS00022">
    <property type="entry name" value="EGF_1"/>
    <property type="match status" value="1"/>
</dbReference>
<evidence type="ECO:0000256" key="16">
    <source>
        <dbReference type="SAM" id="MobiDB-lite"/>
    </source>
</evidence>
<evidence type="ECO:0000259" key="19">
    <source>
        <dbReference type="PROSITE" id="PS50070"/>
    </source>
</evidence>
<dbReference type="GO" id="GO:0006508">
    <property type="term" value="P:proteolysis"/>
    <property type="evidence" value="ECO:0007669"/>
    <property type="project" value="UniProtKB-KW"/>
</dbReference>
<dbReference type="SMART" id="SM00181">
    <property type="entry name" value="EGF"/>
    <property type="match status" value="2"/>
</dbReference>
<dbReference type="InterPro" id="IPR050127">
    <property type="entry name" value="Serine_Proteases_S1"/>
</dbReference>
<dbReference type="Pfam" id="PF00051">
    <property type="entry name" value="Kringle"/>
    <property type="match status" value="1"/>
</dbReference>
<sequence length="550" mass="60479">MGSLLPLLLSFCALGAIGQEYTEYTYTGGEYVYYYDDTTASPGDVVETTLDDWLFELLDTTDHCLSEPCGNGASCENTADGGFRCHCVEPFTGKTCHKVKEYCKDSTCGRGSCIFKSSYPYYECKCKHPYRPPTAKKHPHADPTLAKMEDLFCEVEPNDCYQEDGETYRGMVSVTVDGDECLNWNSYFVLINGGDPFVDYAGFDGLGSHNFCRNPDGETQPWCFINQKGQLGWKYCNIRQCSTTSVTPPTIYETDVPSVAPSKPDLPAPSASFSQCGQPQPGRTGRIFGGKKSLPGAHPWQVSLQTRPRYSSNPFSHICGGILLSSCWVLTAAHCIKNDAEMQVVLGGVDIEKHEVYDQTVPVERAVVHENYRQTPFALHNDIAMLKLRATSGSLCTKETRFVKTACLPGQEFPSGTECVISGWGVTETPYEMSTYSAQPISRIYIGKQERYGTNVLLDARVLLISQDKCRAPHVYGSTLDDSMFCAGNMNGGVDSCQGDSGGPLVCQRDGIHYVVGVVSWGDGCGKKYKPGVYANVAKFTNWISKHLNS</sequence>
<evidence type="ECO:0000256" key="14">
    <source>
        <dbReference type="PROSITE-ProRule" id="PRU00121"/>
    </source>
</evidence>
<dbReference type="Pfam" id="PF00008">
    <property type="entry name" value="EGF"/>
    <property type="match status" value="1"/>
</dbReference>
<reference evidence="22" key="1">
    <citation type="submission" date="2024-04" db="EMBL/GenBank/DDBJ databases">
        <title>Salinicola lusitanus LLJ914,a marine bacterium isolated from the Okinawa Trough.</title>
        <authorList>
            <person name="Li J."/>
        </authorList>
    </citation>
    <scope>NUCLEOTIDE SEQUENCE [LARGE SCALE GENOMIC DNA]</scope>
</reference>
<dbReference type="InterPro" id="IPR033116">
    <property type="entry name" value="TRYPSIN_SER"/>
</dbReference>
<evidence type="ECO:0000256" key="17">
    <source>
        <dbReference type="SAM" id="SignalP"/>
    </source>
</evidence>
<dbReference type="PROSITE" id="PS50070">
    <property type="entry name" value="KRINGLE_2"/>
    <property type="match status" value="1"/>
</dbReference>
<dbReference type="InterPro" id="IPR018056">
    <property type="entry name" value="Kringle_CS"/>
</dbReference>
<comment type="caution">
    <text evidence="13">Lacks conserved residue(s) required for the propagation of feature annotation.</text>
</comment>
<evidence type="ECO:0000256" key="12">
    <source>
        <dbReference type="ARBA" id="ARBA00038868"/>
    </source>
</evidence>
<dbReference type="EMBL" id="JBBPFD010000007">
    <property type="protein sequence ID" value="KAK7919565.1"/>
    <property type="molecule type" value="Genomic_DNA"/>
</dbReference>